<evidence type="ECO:0000256" key="2">
    <source>
        <dbReference type="RuleBase" id="RU003682"/>
    </source>
</evidence>
<dbReference type="SUPFAM" id="SSF51197">
    <property type="entry name" value="Clavaminate synthase-like"/>
    <property type="match status" value="1"/>
</dbReference>
<dbReference type="Pfam" id="PF14226">
    <property type="entry name" value="DIOX_N"/>
    <property type="match status" value="1"/>
</dbReference>
<dbReference type="Pfam" id="PF03171">
    <property type="entry name" value="2OG-FeII_Oxy"/>
    <property type="match status" value="1"/>
</dbReference>
<dbReference type="InterPro" id="IPR044861">
    <property type="entry name" value="IPNS-like_FE2OG_OXY"/>
</dbReference>
<dbReference type="GO" id="GO:0016491">
    <property type="term" value="F:oxidoreductase activity"/>
    <property type="evidence" value="ECO:0007669"/>
    <property type="project" value="UniProtKB-KW"/>
</dbReference>
<dbReference type="PROSITE" id="PS51471">
    <property type="entry name" value="FE2OG_OXY"/>
    <property type="match status" value="1"/>
</dbReference>
<keyword evidence="5" id="KW-1185">Reference proteome</keyword>
<comment type="similarity">
    <text evidence="1 2">Belongs to the iron/ascorbate-dependent oxidoreductase family.</text>
</comment>
<comment type="caution">
    <text evidence="4">The sequence shown here is derived from an EMBL/GenBank/DDBJ whole genome shotgun (WGS) entry which is preliminary data.</text>
</comment>
<dbReference type="Gene3D" id="2.60.120.330">
    <property type="entry name" value="B-lactam Antibiotic, Isopenicillin N Synthase, Chain"/>
    <property type="match status" value="1"/>
</dbReference>
<evidence type="ECO:0000313" key="5">
    <source>
        <dbReference type="Proteomes" id="UP000076874"/>
    </source>
</evidence>
<dbReference type="InterPro" id="IPR005123">
    <property type="entry name" value="Oxoglu/Fe-dep_dioxygenase_dom"/>
</dbReference>
<dbReference type="PRINTS" id="PR00682">
    <property type="entry name" value="IPNSYNTHASE"/>
</dbReference>
<dbReference type="InterPro" id="IPR026992">
    <property type="entry name" value="DIOX_N"/>
</dbReference>
<organism evidence="4 5">
    <name type="scientific">Niveomyces insectorum RCEF 264</name>
    <dbReference type="NCBI Taxonomy" id="1081102"/>
    <lineage>
        <taxon>Eukaryota</taxon>
        <taxon>Fungi</taxon>
        <taxon>Dikarya</taxon>
        <taxon>Ascomycota</taxon>
        <taxon>Pezizomycotina</taxon>
        <taxon>Sordariomycetes</taxon>
        <taxon>Hypocreomycetidae</taxon>
        <taxon>Hypocreales</taxon>
        <taxon>Cordycipitaceae</taxon>
        <taxon>Niveomyces</taxon>
    </lineage>
</organism>
<gene>
    <name evidence="4" type="ORF">SPI_06383</name>
</gene>
<evidence type="ECO:0000259" key="3">
    <source>
        <dbReference type="PROSITE" id="PS51471"/>
    </source>
</evidence>
<proteinExistence type="inferred from homology"/>
<evidence type="ECO:0000256" key="1">
    <source>
        <dbReference type="ARBA" id="ARBA00008056"/>
    </source>
</evidence>
<accession>A0A167S321</accession>
<dbReference type="InterPro" id="IPR050231">
    <property type="entry name" value="Iron_ascorbate_oxido_reductase"/>
</dbReference>
<reference evidence="4 5" key="1">
    <citation type="journal article" date="2016" name="Genome Biol. Evol.">
        <title>Divergent and convergent evolution of fungal pathogenicity.</title>
        <authorList>
            <person name="Shang Y."/>
            <person name="Xiao G."/>
            <person name="Zheng P."/>
            <person name="Cen K."/>
            <person name="Zhan S."/>
            <person name="Wang C."/>
        </authorList>
    </citation>
    <scope>NUCLEOTIDE SEQUENCE [LARGE SCALE GENOMIC DNA]</scope>
    <source>
        <strain evidence="4 5">RCEF 264</strain>
    </source>
</reference>
<dbReference type="GO" id="GO:0046872">
    <property type="term" value="F:metal ion binding"/>
    <property type="evidence" value="ECO:0007669"/>
    <property type="project" value="UniProtKB-KW"/>
</dbReference>
<sequence length="355" mass="40111">MSQTMLMPAAEEVQYVEYHAGGKPGRRPILRGEKAFKTFDEIPVVDLSKMTSPVLAERKEVAKSIYKVCTEVGFFYATNHTVSLDVIDETFVAVKAFFALPTEVKMEAYMRKHPEFRGYEPFFDLRLDPTTRGDFKEAFVMASDATDSAQNLPFPAKSGPPANNWPTQDGDALRRALTKYYNHVNAFSRQLLRLFALALDLDEDYFEAMTSFPMASIRALHYPPQQSPDVYDIGIGAHTDYSWFTVLLQQDGVQSLEVLNKNGIWVPAPPIRGSFVINIGDFLQLLTNHKFLSTVHRVFNNSGKERYSIPFFLSPNAEANIDVLPSCRKPGETYETINAGEYHAMRLQSARKPVN</sequence>
<dbReference type="GO" id="GO:0044283">
    <property type="term" value="P:small molecule biosynthetic process"/>
    <property type="evidence" value="ECO:0007669"/>
    <property type="project" value="UniProtKB-ARBA"/>
</dbReference>
<feature type="domain" description="Fe2OG dioxygenase" evidence="3">
    <location>
        <begin position="213"/>
        <end position="315"/>
    </location>
</feature>
<evidence type="ECO:0000313" key="4">
    <source>
        <dbReference type="EMBL" id="OAA59181.1"/>
    </source>
</evidence>
<keyword evidence="2" id="KW-0560">Oxidoreductase</keyword>
<keyword evidence="2" id="KW-0408">Iron</keyword>
<dbReference type="EMBL" id="AZHD01000011">
    <property type="protein sequence ID" value="OAA59181.1"/>
    <property type="molecule type" value="Genomic_DNA"/>
</dbReference>
<dbReference type="AlphaFoldDB" id="A0A167S321"/>
<dbReference type="PANTHER" id="PTHR47990">
    <property type="entry name" value="2-OXOGLUTARATE (2OG) AND FE(II)-DEPENDENT OXYGENASE SUPERFAMILY PROTEIN-RELATED"/>
    <property type="match status" value="1"/>
</dbReference>
<dbReference type="Proteomes" id="UP000076874">
    <property type="component" value="Unassembled WGS sequence"/>
</dbReference>
<dbReference type="InterPro" id="IPR027443">
    <property type="entry name" value="IPNS-like_sf"/>
</dbReference>
<dbReference type="OrthoDB" id="288590at2759"/>
<protein>
    <submittedName>
        <fullName evidence="4">Oxoglutarate/iron-dependent oxygenase</fullName>
    </submittedName>
</protein>
<keyword evidence="2" id="KW-0479">Metal-binding</keyword>
<name>A0A167S321_9HYPO</name>